<protein>
    <submittedName>
        <fullName evidence="4">Glycosyltransferase family 4 protein</fullName>
    </submittedName>
</protein>
<feature type="domain" description="Glycosyl transferase family 1" evidence="2">
    <location>
        <begin position="210"/>
        <end position="380"/>
    </location>
</feature>
<evidence type="ECO:0000313" key="4">
    <source>
        <dbReference type="EMBL" id="MCL6275537.1"/>
    </source>
</evidence>
<dbReference type="EMBL" id="JAMFMA010000004">
    <property type="protein sequence ID" value="MCL6275537.1"/>
    <property type="molecule type" value="Genomic_DNA"/>
</dbReference>
<comment type="caution">
    <text evidence="4">The sequence shown here is derived from an EMBL/GenBank/DDBJ whole genome shotgun (WGS) entry which is preliminary data.</text>
</comment>
<dbReference type="InterPro" id="IPR028098">
    <property type="entry name" value="Glyco_trans_4-like_N"/>
</dbReference>
<dbReference type="Gene3D" id="3.40.50.2000">
    <property type="entry name" value="Glycogen Phosphorylase B"/>
    <property type="match status" value="2"/>
</dbReference>
<dbReference type="PANTHER" id="PTHR46401">
    <property type="entry name" value="GLYCOSYLTRANSFERASE WBBK-RELATED"/>
    <property type="match status" value="1"/>
</dbReference>
<feature type="domain" description="Glycosyltransferase subfamily 4-like N-terminal" evidence="3">
    <location>
        <begin position="24"/>
        <end position="195"/>
    </location>
</feature>
<accession>A0ABT0PVX6</accession>
<dbReference type="PANTHER" id="PTHR46401:SF2">
    <property type="entry name" value="GLYCOSYLTRANSFERASE WBBK-RELATED"/>
    <property type="match status" value="1"/>
</dbReference>
<evidence type="ECO:0000259" key="2">
    <source>
        <dbReference type="Pfam" id="PF00534"/>
    </source>
</evidence>
<proteinExistence type="predicted"/>
<keyword evidence="5" id="KW-1185">Reference proteome</keyword>
<name>A0ABT0PVX6_9FLAO</name>
<sequence length="401" mass="45271">MKKIVFLALNYSSATSEPGMYPDLMSKFLAKGHEVFVVAPALNDTDKISLNKEAGINVLRVPTLKLFGGGLIQKGISNILLPIQFKRAIKKSNIKLDFDLIIIPTPPITMISVAVWLKKRSKGKLYLILRDIFPQNGVDLKLMSNKGPAYRYFRNLEKKLYKHSDSIGCMSPANVDYVLEHNKEVNPDKLHLLPNWEPLKEAKEIVEGEEELRKRYGLQNKSVAIYGGNIGLPQQLENIIDLAESVQDIDDLVFLIIGWGTEKEKIMGLANDKKLTNVIFMDSVNRNELGKILKISDIGLISLNKDFTIPNYPSKVNSYYRYKIPVLSSLDANTDFGIIQDEIGCGFWSLAGDTKAMKDNLLKLYNSESLREEMGLKGYNHMKDNLTPKHAYETITKQFPS</sequence>
<evidence type="ECO:0000259" key="3">
    <source>
        <dbReference type="Pfam" id="PF13439"/>
    </source>
</evidence>
<reference evidence="4 5" key="1">
    <citation type="submission" date="2022-05" db="EMBL/GenBank/DDBJ databases">
        <authorList>
            <person name="Park J.-S."/>
        </authorList>
    </citation>
    <scope>NUCLEOTIDE SEQUENCE [LARGE SCALE GENOMIC DNA]</scope>
    <source>
        <strain evidence="4 5">2012CJ35-5</strain>
    </source>
</reference>
<dbReference type="CDD" id="cd03794">
    <property type="entry name" value="GT4_WbuB-like"/>
    <property type="match status" value="1"/>
</dbReference>
<dbReference type="RefSeq" id="WP_249658719.1">
    <property type="nucleotide sequence ID" value="NZ_JAMFMA010000004.1"/>
</dbReference>
<organism evidence="4 5">
    <name type="scientific">Flagellimonas spongiicola</name>
    <dbReference type="NCBI Taxonomy" id="2942208"/>
    <lineage>
        <taxon>Bacteria</taxon>
        <taxon>Pseudomonadati</taxon>
        <taxon>Bacteroidota</taxon>
        <taxon>Flavobacteriia</taxon>
        <taxon>Flavobacteriales</taxon>
        <taxon>Flavobacteriaceae</taxon>
        <taxon>Flagellimonas</taxon>
    </lineage>
</organism>
<evidence type="ECO:0000256" key="1">
    <source>
        <dbReference type="ARBA" id="ARBA00022679"/>
    </source>
</evidence>
<dbReference type="Proteomes" id="UP001203607">
    <property type="component" value="Unassembled WGS sequence"/>
</dbReference>
<dbReference type="Pfam" id="PF00534">
    <property type="entry name" value="Glycos_transf_1"/>
    <property type="match status" value="1"/>
</dbReference>
<evidence type="ECO:0000313" key="5">
    <source>
        <dbReference type="Proteomes" id="UP001203607"/>
    </source>
</evidence>
<dbReference type="Pfam" id="PF13439">
    <property type="entry name" value="Glyco_transf_4"/>
    <property type="match status" value="1"/>
</dbReference>
<gene>
    <name evidence="4" type="ORF">M3P19_16095</name>
</gene>
<dbReference type="SUPFAM" id="SSF53756">
    <property type="entry name" value="UDP-Glycosyltransferase/glycogen phosphorylase"/>
    <property type="match status" value="1"/>
</dbReference>
<dbReference type="InterPro" id="IPR001296">
    <property type="entry name" value="Glyco_trans_1"/>
</dbReference>
<keyword evidence="1" id="KW-0808">Transferase</keyword>